<evidence type="ECO:0008006" key="3">
    <source>
        <dbReference type="Google" id="ProtNLM"/>
    </source>
</evidence>
<dbReference type="EMBL" id="JAFKCW010000001">
    <property type="protein sequence ID" value="MBN7800458.1"/>
    <property type="molecule type" value="Genomic_DNA"/>
</dbReference>
<dbReference type="InterPro" id="IPR014710">
    <property type="entry name" value="RmlC-like_jellyroll"/>
</dbReference>
<comment type="caution">
    <text evidence="1">The sequence shown here is derived from an EMBL/GenBank/DDBJ whole genome shotgun (WGS) entry which is preliminary data.</text>
</comment>
<evidence type="ECO:0000313" key="1">
    <source>
        <dbReference type="EMBL" id="MBN7800458.1"/>
    </source>
</evidence>
<proteinExistence type="predicted"/>
<protein>
    <recommendedName>
        <fullName evidence="3">Cupin domain-containing protein</fullName>
    </recommendedName>
</protein>
<gene>
    <name evidence="1" type="ORF">J0A67_06275</name>
</gene>
<name>A0ABS3BMB9_9BACT</name>
<dbReference type="SUPFAM" id="SSF51182">
    <property type="entry name" value="RmlC-like cupins"/>
    <property type="match status" value="1"/>
</dbReference>
<sequence>MTTIQDILSALESSTHPVARALHKGENFKVLLIGFKAGMVLTDHKAHIPSKLTVLQGAVMYRQGEKIFSLSQYDEVDIPLEITHAVEAIEDSLCILTQG</sequence>
<organism evidence="1 2">
    <name type="scientific">Algoriphagus aestuariicola</name>
    <dbReference type="NCBI Taxonomy" id="1852016"/>
    <lineage>
        <taxon>Bacteria</taxon>
        <taxon>Pseudomonadati</taxon>
        <taxon>Bacteroidota</taxon>
        <taxon>Cytophagia</taxon>
        <taxon>Cytophagales</taxon>
        <taxon>Cyclobacteriaceae</taxon>
        <taxon>Algoriphagus</taxon>
    </lineage>
</organism>
<reference evidence="1 2" key="1">
    <citation type="submission" date="2021-03" db="EMBL/GenBank/DDBJ databases">
        <title>novel species isolated from a fishpond in China.</title>
        <authorList>
            <person name="Lu H."/>
            <person name="Cai Z."/>
        </authorList>
    </citation>
    <scope>NUCLEOTIDE SEQUENCE [LARGE SCALE GENOMIC DNA]</scope>
    <source>
        <strain evidence="1 2">JCM 31546</strain>
    </source>
</reference>
<keyword evidence="2" id="KW-1185">Reference proteome</keyword>
<accession>A0ABS3BMB9</accession>
<dbReference type="RefSeq" id="WP_206568406.1">
    <property type="nucleotide sequence ID" value="NZ_JAFKCW010000001.1"/>
</dbReference>
<evidence type="ECO:0000313" key="2">
    <source>
        <dbReference type="Proteomes" id="UP000664698"/>
    </source>
</evidence>
<dbReference type="InterPro" id="IPR011051">
    <property type="entry name" value="RmlC_Cupin_sf"/>
</dbReference>
<dbReference type="Proteomes" id="UP000664698">
    <property type="component" value="Unassembled WGS sequence"/>
</dbReference>
<dbReference type="PANTHER" id="PTHR37694">
    <property type="entry name" value="SLR8022 PROTEIN"/>
    <property type="match status" value="1"/>
</dbReference>
<dbReference type="Gene3D" id="2.60.120.10">
    <property type="entry name" value="Jelly Rolls"/>
    <property type="match status" value="1"/>
</dbReference>
<dbReference type="PANTHER" id="PTHR37694:SF1">
    <property type="entry name" value="SLR8022 PROTEIN"/>
    <property type="match status" value="1"/>
</dbReference>